<organism evidence="1 2">
    <name type="scientific">Helicobacter bilis</name>
    <dbReference type="NCBI Taxonomy" id="37372"/>
    <lineage>
        <taxon>Bacteria</taxon>
        <taxon>Pseudomonadati</taxon>
        <taxon>Campylobacterota</taxon>
        <taxon>Epsilonproteobacteria</taxon>
        <taxon>Campylobacterales</taxon>
        <taxon>Helicobacteraceae</taxon>
        <taxon>Helicobacter</taxon>
    </lineage>
</organism>
<dbReference type="GeneID" id="60657681"/>
<accession>A0A6D2C5H6</accession>
<proteinExistence type="predicted"/>
<dbReference type="RefSeq" id="WP_004084742.1">
    <property type="nucleotide sequence ID" value="NZ_JAERIZ010000089.1"/>
</dbReference>
<protein>
    <recommendedName>
        <fullName evidence="3">Conjugal transfer protein TraH</fullName>
    </recommendedName>
</protein>
<evidence type="ECO:0000313" key="1">
    <source>
        <dbReference type="EMBL" id="TLE02320.1"/>
    </source>
</evidence>
<dbReference type="AlphaFoldDB" id="A0A6D2C5H6"/>
<evidence type="ECO:0000313" key="2">
    <source>
        <dbReference type="Proteomes" id="UP000029870"/>
    </source>
</evidence>
<dbReference type="EMBL" id="JRPH02000065">
    <property type="protein sequence ID" value="TLE02320.1"/>
    <property type="molecule type" value="Genomic_DNA"/>
</dbReference>
<reference evidence="1 2" key="1">
    <citation type="journal article" date="2014" name="Genome Announc.">
        <title>Draft genome sequences of eight enterohepatic helicobacter species isolated from both laboratory and wild rodents.</title>
        <authorList>
            <person name="Sheh A."/>
            <person name="Shen Z."/>
            <person name="Fox J.G."/>
        </authorList>
    </citation>
    <scope>NUCLEOTIDE SEQUENCE [LARGE SCALE GENOMIC DNA]</scope>
    <source>
        <strain evidence="1 2">Missouri</strain>
    </source>
</reference>
<dbReference type="Proteomes" id="UP000029870">
    <property type="component" value="Unassembled WGS sequence"/>
</dbReference>
<gene>
    <name evidence="1" type="ORF">LS77_011070</name>
</gene>
<name>A0A6D2C5H6_9HELI</name>
<comment type="caution">
    <text evidence="1">The sequence shown here is derived from an EMBL/GenBank/DDBJ whole genome shotgun (WGS) entry which is preliminary data.</text>
</comment>
<sequence length="149" mass="17435">MSFVGCADLLKFSQDTREKVNHPIQAFTNKNNNQTDTEENRQIDCSELPSKIMTREIDRESYRSPILIEIEKKQNEHDTTSMLPPIESLCEYCPSSLWFITNHKLQCFCNKMHYLTYSKKDQKNPIQMCDGQILGLIEINEINTENIKE</sequence>
<evidence type="ECO:0008006" key="3">
    <source>
        <dbReference type="Google" id="ProtNLM"/>
    </source>
</evidence>